<dbReference type="PANTHER" id="PTHR39214">
    <property type="entry name" value="MICROBODY (PEROXISOME) BIOGENESIS PROTEIN PEROXIN 8 (EUROFUNG)"/>
    <property type="match status" value="1"/>
</dbReference>
<reference evidence="1 2" key="1">
    <citation type="journal article" date="2018" name="Nat. Ecol. Evol.">
        <title>Pezizomycetes genomes reveal the molecular basis of ectomycorrhizal truffle lifestyle.</title>
        <authorList>
            <person name="Murat C."/>
            <person name="Payen T."/>
            <person name="Noel B."/>
            <person name="Kuo A."/>
            <person name="Morin E."/>
            <person name="Chen J."/>
            <person name="Kohler A."/>
            <person name="Krizsan K."/>
            <person name="Balestrini R."/>
            <person name="Da Silva C."/>
            <person name="Montanini B."/>
            <person name="Hainaut M."/>
            <person name="Levati E."/>
            <person name="Barry K.W."/>
            <person name="Belfiori B."/>
            <person name="Cichocki N."/>
            <person name="Clum A."/>
            <person name="Dockter R.B."/>
            <person name="Fauchery L."/>
            <person name="Guy J."/>
            <person name="Iotti M."/>
            <person name="Le Tacon F."/>
            <person name="Lindquist E.A."/>
            <person name="Lipzen A."/>
            <person name="Malagnac F."/>
            <person name="Mello A."/>
            <person name="Molinier V."/>
            <person name="Miyauchi S."/>
            <person name="Poulain J."/>
            <person name="Riccioni C."/>
            <person name="Rubini A."/>
            <person name="Sitrit Y."/>
            <person name="Splivallo R."/>
            <person name="Traeger S."/>
            <person name="Wang M."/>
            <person name="Zifcakova L."/>
            <person name="Wipf D."/>
            <person name="Zambonelli A."/>
            <person name="Paolocci F."/>
            <person name="Nowrousian M."/>
            <person name="Ottonello S."/>
            <person name="Baldrian P."/>
            <person name="Spatafora J.W."/>
            <person name="Henrissat B."/>
            <person name="Nagy L.G."/>
            <person name="Aury J.M."/>
            <person name="Wincker P."/>
            <person name="Grigoriev I.V."/>
            <person name="Bonfante P."/>
            <person name="Martin F.M."/>
        </authorList>
    </citation>
    <scope>NUCLEOTIDE SEQUENCE [LARGE SCALE GENOMIC DNA]</scope>
    <source>
        <strain evidence="1 2">RN42</strain>
    </source>
</reference>
<organism evidence="1 2">
    <name type="scientific">Ascobolus immersus RN42</name>
    <dbReference type="NCBI Taxonomy" id="1160509"/>
    <lineage>
        <taxon>Eukaryota</taxon>
        <taxon>Fungi</taxon>
        <taxon>Dikarya</taxon>
        <taxon>Ascomycota</taxon>
        <taxon>Pezizomycotina</taxon>
        <taxon>Pezizomycetes</taxon>
        <taxon>Pezizales</taxon>
        <taxon>Ascobolaceae</taxon>
        <taxon>Ascobolus</taxon>
    </lineage>
</organism>
<dbReference type="Proteomes" id="UP000275078">
    <property type="component" value="Unassembled WGS sequence"/>
</dbReference>
<name>A0A3N4IQ11_ASCIM</name>
<gene>
    <name evidence="1" type="ORF">BJ508DRAFT_372057</name>
</gene>
<dbReference type="InterPro" id="IPR055334">
    <property type="entry name" value="PEX8-like"/>
</dbReference>
<evidence type="ECO:0000313" key="2">
    <source>
        <dbReference type="Proteomes" id="UP000275078"/>
    </source>
</evidence>
<dbReference type="Pfam" id="PF26001">
    <property type="entry name" value="Pex8"/>
    <property type="match status" value="1"/>
</dbReference>
<sequence length="348" mass="38420">MSYNSRLDAILRMLHTRPQASDLENYDPSRIYASSAAVLASLTNPLNVTLLTTQILTAPAIWDQPDGLKASLGVYGVFVSATLGKIEGFADEVLTGEEWITAVVRGANNNGHGGITVPRWKHILVLGGILTAYRQKGFLPRNTRRSLEDAFVKAANLSLGEENLGELEGDVVSLALAQALPAISNRAKKGILHDALVEVIVKSMFYSSEGFQQGYFLSKIDNDVMEVDGKLSWPRKSNSFLELQERSARPLFASMNQLSRIAAESIAETTEIETIHQFLDRMLDFSNTLSQQWSSCKLSEVSPLDEKTRLDSETQKYTIPVAWQILKTILFSTTLILHSLTSKILTSS</sequence>
<feature type="non-terminal residue" evidence="1">
    <location>
        <position position="348"/>
    </location>
</feature>
<dbReference type="PANTHER" id="PTHR39214:SF1">
    <property type="entry name" value="MICROBODY (PEROXISOME) BIOGENESIS PROTEIN PEROXIN 8 (EUROFUNG)"/>
    <property type="match status" value="1"/>
</dbReference>
<keyword evidence="2" id="KW-1185">Reference proteome</keyword>
<dbReference type="AlphaFoldDB" id="A0A3N4IQ11"/>
<protein>
    <submittedName>
        <fullName evidence="1">Uncharacterized protein</fullName>
    </submittedName>
</protein>
<accession>A0A3N4IQ11</accession>
<dbReference type="EMBL" id="ML119646">
    <property type="protein sequence ID" value="RPA87815.1"/>
    <property type="molecule type" value="Genomic_DNA"/>
</dbReference>
<dbReference type="OrthoDB" id="2357318at2759"/>
<dbReference type="STRING" id="1160509.A0A3N4IQ11"/>
<evidence type="ECO:0000313" key="1">
    <source>
        <dbReference type="EMBL" id="RPA87815.1"/>
    </source>
</evidence>
<proteinExistence type="predicted"/>